<gene>
    <name evidence="4" type="ORF">SMAR0320_LOCUS1855</name>
</gene>
<name>A0A7S2KGT6_9STRA</name>
<protein>
    <submittedName>
        <fullName evidence="4">Uncharacterized protein</fullName>
    </submittedName>
</protein>
<proteinExistence type="predicted"/>
<feature type="compositionally biased region" description="Polar residues" evidence="3">
    <location>
        <begin position="230"/>
        <end position="260"/>
    </location>
</feature>
<dbReference type="SUPFAM" id="SSF48403">
    <property type="entry name" value="Ankyrin repeat"/>
    <property type="match status" value="1"/>
</dbReference>
<accession>A0A7S2KGT6</accession>
<keyword evidence="1" id="KW-0677">Repeat</keyword>
<dbReference type="PANTHER" id="PTHR24153">
    <property type="entry name" value="ESPIN"/>
    <property type="match status" value="1"/>
</dbReference>
<dbReference type="GO" id="GO:0051015">
    <property type="term" value="F:actin filament binding"/>
    <property type="evidence" value="ECO:0007669"/>
    <property type="project" value="TreeGrafter"/>
</dbReference>
<evidence type="ECO:0000313" key="4">
    <source>
        <dbReference type="EMBL" id="CAD9574996.1"/>
    </source>
</evidence>
<evidence type="ECO:0000256" key="3">
    <source>
        <dbReference type="SAM" id="MobiDB-lite"/>
    </source>
</evidence>
<feature type="compositionally biased region" description="Basic and acidic residues" evidence="3">
    <location>
        <begin position="274"/>
        <end position="297"/>
    </location>
</feature>
<dbReference type="GO" id="GO:0051017">
    <property type="term" value="P:actin filament bundle assembly"/>
    <property type="evidence" value="ECO:0007669"/>
    <property type="project" value="TreeGrafter"/>
</dbReference>
<dbReference type="EMBL" id="HBGZ01002704">
    <property type="protein sequence ID" value="CAD9574996.1"/>
    <property type="molecule type" value="Transcribed_RNA"/>
</dbReference>
<dbReference type="InterPro" id="IPR052420">
    <property type="entry name" value="Espin/Espin-like"/>
</dbReference>
<feature type="region of interest" description="Disordered" evidence="3">
    <location>
        <begin position="328"/>
        <end position="356"/>
    </location>
</feature>
<dbReference type="AlphaFoldDB" id="A0A7S2KGT6"/>
<feature type="compositionally biased region" description="Acidic residues" evidence="3">
    <location>
        <begin position="331"/>
        <end position="342"/>
    </location>
</feature>
<reference evidence="4" key="1">
    <citation type="submission" date="2021-01" db="EMBL/GenBank/DDBJ databases">
        <authorList>
            <person name="Corre E."/>
            <person name="Pelletier E."/>
            <person name="Niang G."/>
            <person name="Scheremetjew M."/>
            <person name="Finn R."/>
            <person name="Kale V."/>
            <person name="Holt S."/>
            <person name="Cochrane G."/>
            <person name="Meng A."/>
            <person name="Brown T."/>
            <person name="Cohen L."/>
        </authorList>
    </citation>
    <scope>NUCLEOTIDE SEQUENCE</scope>
    <source>
        <strain evidence="4">SM1012Den-03</strain>
    </source>
</reference>
<dbReference type="GO" id="GO:0005737">
    <property type="term" value="C:cytoplasm"/>
    <property type="evidence" value="ECO:0007669"/>
    <property type="project" value="TreeGrafter"/>
</dbReference>
<sequence length="391" mass="44336">MDRLFIPHCGYSYAEHALGVDETKNVITDVSNPTQLFSFLQQRDWEEALTCLRRSPHQARTWVRHQSTSRVNNWSMLPLQAAVAYGAPLHLLKELVTINPNALRKQDHEGKLPLHYAAIFSSTDQQDVMSHMLKCYPETMWIKASCGRTAIEYSRNDELQTMERIRMRKKLSGNIADDEDHENTLNALDTLDTLADIVVHEKENERKVMKAVSGQKRHRDPTDAQGEISAGSNVSSQESETCTKQIQKTTMSNIRDIQQKLSKKKMQFPIQTKRSRESQAVDDKSNGDESESIKTEQDEGSSCLLDCSAEVEEVDQSGRRTVYLNFAMGNEDTDDDDDDDALPEPRDTSEKEDASKSYAIAYHHNSKNRIMSVLQTASSMKSFTRQKVSGV</sequence>
<dbReference type="Gene3D" id="1.25.40.20">
    <property type="entry name" value="Ankyrin repeat-containing domain"/>
    <property type="match status" value="1"/>
</dbReference>
<dbReference type="PANTHER" id="PTHR24153:SF8">
    <property type="entry name" value="FORKED, ISOFORM F"/>
    <property type="match status" value="1"/>
</dbReference>
<feature type="compositionally biased region" description="Basic and acidic residues" evidence="3">
    <location>
        <begin position="343"/>
        <end position="355"/>
    </location>
</feature>
<evidence type="ECO:0000256" key="2">
    <source>
        <dbReference type="ARBA" id="ARBA00023043"/>
    </source>
</evidence>
<evidence type="ECO:0000256" key="1">
    <source>
        <dbReference type="ARBA" id="ARBA00022737"/>
    </source>
</evidence>
<dbReference type="InterPro" id="IPR036770">
    <property type="entry name" value="Ankyrin_rpt-contain_sf"/>
</dbReference>
<keyword evidence="2" id="KW-0040">ANK repeat</keyword>
<organism evidence="4">
    <name type="scientific">Skeletonema marinoi</name>
    <dbReference type="NCBI Taxonomy" id="267567"/>
    <lineage>
        <taxon>Eukaryota</taxon>
        <taxon>Sar</taxon>
        <taxon>Stramenopiles</taxon>
        <taxon>Ochrophyta</taxon>
        <taxon>Bacillariophyta</taxon>
        <taxon>Coscinodiscophyceae</taxon>
        <taxon>Thalassiosirophycidae</taxon>
        <taxon>Thalassiosirales</taxon>
        <taxon>Skeletonemataceae</taxon>
        <taxon>Skeletonema</taxon>
        <taxon>Skeletonema marinoi-dohrnii complex</taxon>
    </lineage>
</organism>
<feature type="region of interest" description="Disordered" evidence="3">
    <location>
        <begin position="206"/>
        <end position="301"/>
    </location>
</feature>